<dbReference type="PROSITE" id="PS51078">
    <property type="entry name" value="ICLR_ED"/>
    <property type="match status" value="1"/>
</dbReference>
<dbReference type="SUPFAM" id="SSF55781">
    <property type="entry name" value="GAF domain-like"/>
    <property type="match status" value="1"/>
</dbReference>
<dbReference type="PANTHER" id="PTHR30136:SF35">
    <property type="entry name" value="HTH-TYPE TRANSCRIPTIONAL REGULATOR RV1719"/>
    <property type="match status" value="1"/>
</dbReference>
<keyword evidence="2" id="KW-0238">DNA-binding</keyword>
<dbReference type="InterPro" id="IPR036388">
    <property type="entry name" value="WH-like_DNA-bd_sf"/>
</dbReference>
<protein>
    <submittedName>
        <fullName evidence="6">IclR family transcriptional regulator</fullName>
    </submittedName>
</protein>
<dbReference type="InterPro" id="IPR050707">
    <property type="entry name" value="HTH_MetabolicPath_Reg"/>
</dbReference>
<evidence type="ECO:0000256" key="3">
    <source>
        <dbReference type="ARBA" id="ARBA00023163"/>
    </source>
</evidence>
<dbReference type="CDD" id="cd00090">
    <property type="entry name" value="HTH_ARSR"/>
    <property type="match status" value="1"/>
</dbReference>
<evidence type="ECO:0000259" key="5">
    <source>
        <dbReference type="PROSITE" id="PS51078"/>
    </source>
</evidence>
<proteinExistence type="predicted"/>
<organism evidence="6 7">
    <name type="scientific">Paracoccus simplex</name>
    <dbReference type="NCBI Taxonomy" id="2086346"/>
    <lineage>
        <taxon>Bacteria</taxon>
        <taxon>Pseudomonadati</taxon>
        <taxon>Pseudomonadota</taxon>
        <taxon>Alphaproteobacteria</taxon>
        <taxon>Rhodobacterales</taxon>
        <taxon>Paracoccaceae</taxon>
        <taxon>Paracoccus</taxon>
    </lineage>
</organism>
<dbReference type="SUPFAM" id="SSF46785">
    <property type="entry name" value="Winged helix' DNA-binding domain"/>
    <property type="match status" value="1"/>
</dbReference>
<evidence type="ECO:0000256" key="1">
    <source>
        <dbReference type="ARBA" id="ARBA00023015"/>
    </source>
</evidence>
<dbReference type="SMART" id="SM00346">
    <property type="entry name" value="HTH_ICLR"/>
    <property type="match status" value="1"/>
</dbReference>
<dbReference type="InterPro" id="IPR014757">
    <property type="entry name" value="Tscrpt_reg_IclR_C"/>
</dbReference>
<dbReference type="Gene3D" id="3.30.450.40">
    <property type="match status" value="1"/>
</dbReference>
<gene>
    <name evidence="6" type="ORF">ACFOMP_11370</name>
</gene>
<dbReference type="PROSITE" id="PS51077">
    <property type="entry name" value="HTH_ICLR"/>
    <property type="match status" value="1"/>
</dbReference>
<feature type="domain" description="HTH iclR-type" evidence="4">
    <location>
        <begin position="10"/>
        <end position="72"/>
    </location>
</feature>
<sequence length="254" mass="28185">MKDMHPSSGTSPSLRNLQILEVLARAARPLTATEINAELGLPKPTIHRLVANLEQEGYLSRQLDGRSFLPGHKLREMMLGVMHAAQFDLPRHDVLVRLYESVGETCSISIPEGDSLVYVDRVETPWPLRLVIALGTRVPLHATAAGKVCLAFMNPGSFEHYLRHARLRPHTERTLSSATALREEIRRIRKQGYATDEEEFIPGMVGASVPALDGRGRVLALLTFHAPIQRMSMQAVMSHLPALRRAAAELAELI</sequence>
<keyword evidence="3" id="KW-0804">Transcription</keyword>
<dbReference type="Pfam" id="PF09339">
    <property type="entry name" value="HTH_IclR"/>
    <property type="match status" value="1"/>
</dbReference>
<reference evidence="7" key="1">
    <citation type="journal article" date="2019" name="Int. J. Syst. Evol. Microbiol.">
        <title>The Global Catalogue of Microorganisms (GCM) 10K type strain sequencing project: providing services to taxonomists for standard genome sequencing and annotation.</title>
        <authorList>
            <consortium name="The Broad Institute Genomics Platform"/>
            <consortium name="The Broad Institute Genome Sequencing Center for Infectious Disease"/>
            <person name="Wu L."/>
            <person name="Ma J."/>
        </authorList>
    </citation>
    <scope>NUCLEOTIDE SEQUENCE [LARGE SCALE GENOMIC DNA]</scope>
    <source>
        <strain evidence="7">VKM B-3226</strain>
    </source>
</reference>
<dbReference type="InterPro" id="IPR011991">
    <property type="entry name" value="ArsR-like_HTH"/>
</dbReference>
<keyword evidence="1" id="KW-0805">Transcription regulation</keyword>
<comment type="caution">
    <text evidence="6">The sequence shown here is derived from an EMBL/GenBank/DDBJ whole genome shotgun (WGS) entry which is preliminary data.</text>
</comment>
<dbReference type="InterPro" id="IPR029016">
    <property type="entry name" value="GAF-like_dom_sf"/>
</dbReference>
<dbReference type="Gene3D" id="1.10.10.10">
    <property type="entry name" value="Winged helix-like DNA-binding domain superfamily/Winged helix DNA-binding domain"/>
    <property type="match status" value="1"/>
</dbReference>
<keyword evidence="7" id="KW-1185">Reference proteome</keyword>
<evidence type="ECO:0000259" key="4">
    <source>
        <dbReference type="PROSITE" id="PS51077"/>
    </source>
</evidence>
<dbReference type="Proteomes" id="UP001595596">
    <property type="component" value="Unassembled WGS sequence"/>
</dbReference>
<dbReference type="EMBL" id="JBHRXE010000031">
    <property type="protein sequence ID" value="MFC3570050.1"/>
    <property type="molecule type" value="Genomic_DNA"/>
</dbReference>
<dbReference type="Pfam" id="PF01614">
    <property type="entry name" value="IclR_C"/>
    <property type="match status" value="1"/>
</dbReference>
<dbReference type="PANTHER" id="PTHR30136">
    <property type="entry name" value="HELIX-TURN-HELIX TRANSCRIPTIONAL REGULATOR, ICLR FAMILY"/>
    <property type="match status" value="1"/>
</dbReference>
<dbReference type="InterPro" id="IPR036390">
    <property type="entry name" value="WH_DNA-bd_sf"/>
</dbReference>
<name>A0ABV7RYU2_9RHOB</name>
<dbReference type="InterPro" id="IPR005471">
    <property type="entry name" value="Tscrpt_reg_IclR_N"/>
</dbReference>
<feature type="domain" description="IclR-ED" evidence="5">
    <location>
        <begin position="73"/>
        <end position="254"/>
    </location>
</feature>
<accession>A0ABV7RYU2</accession>
<evidence type="ECO:0000256" key="2">
    <source>
        <dbReference type="ARBA" id="ARBA00023125"/>
    </source>
</evidence>
<evidence type="ECO:0000313" key="6">
    <source>
        <dbReference type="EMBL" id="MFC3570050.1"/>
    </source>
</evidence>
<dbReference type="RefSeq" id="WP_379030528.1">
    <property type="nucleotide sequence ID" value="NZ_JBHRXE010000031.1"/>
</dbReference>
<evidence type="ECO:0000313" key="7">
    <source>
        <dbReference type="Proteomes" id="UP001595596"/>
    </source>
</evidence>